<evidence type="ECO:0000256" key="3">
    <source>
        <dbReference type="ARBA" id="ARBA00006047"/>
    </source>
</evidence>
<evidence type="ECO:0000256" key="1">
    <source>
        <dbReference type="ARBA" id="ARBA00001275"/>
    </source>
</evidence>
<dbReference type="SUPFAM" id="SSF53756">
    <property type="entry name" value="UDP-Glycosyltransferase/glycogen phosphorylase"/>
    <property type="match status" value="1"/>
</dbReference>
<evidence type="ECO:0000256" key="9">
    <source>
        <dbReference type="RuleBase" id="RU000587"/>
    </source>
</evidence>
<protein>
    <recommendedName>
        <fullName evidence="9">Alpha-1,4 glucan phosphorylase</fullName>
        <ecNumber evidence="9">2.4.1.1</ecNumber>
    </recommendedName>
</protein>
<dbReference type="InterPro" id="IPR011833">
    <property type="entry name" value="Glycg_phsphrylas"/>
</dbReference>
<keyword evidence="12" id="KW-1185">Reference proteome</keyword>
<evidence type="ECO:0000256" key="2">
    <source>
        <dbReference type="ARBA" id="ARBA00001933"/>
    </source>
</evidence>
<keyword evidence="7 9" id="KW-0119">Carbohydrate metabolism</keyword>
<proteinExistence type="inferred from homology"/>
<evidence type="ECO:0000256" key="5">
    <source>
        <dbReference type="ARBA" id="ARBA00022679"/>
    </source>
</evidence>
<comment type="cofactor">
    <cofactor evidence="2 9">
        <name>pyridoxal 5'-phosphate</name>
        <dbReference type="ChEBI" id="CHEBI:597326"/>
    </cofactor>
</comment>
<comment type="function">
    <text evidence="9">Allosteric enzyme that catalyzes the rate-limiting step in glycogen catabolism, the phosphorolytic cleavage of glycogen to produce glucose-1-phosphate, and plays a central role in maintaining cellular and organismal glucose homeostasis.</text>
</comment>
<dbReference type="EC" id="2.4.1.1" evidence="9"/>
<dbReference type="RefSeq" id="WP_248343157.1">
    <property type="nucleotide sequence ID" value="NZ_AP025592.1"/>
</dbReference>
<dbReference type="PIRSF" id="PIRSF000460">
    <property type="entry name" value="Pprylas_GlgP"/>
    <property type="match status" value="1"/>
</dbReference>
<sequence>MPPPPKSTAGRSEEARALARARELPNSRTATDVDSLRRAFADHLQYSQAKDEHTATALDRYFAVAYAVRDRMMRRWVQTQQTYYRSDTKRVYYLSLEFLMGKALENNLINLGLRDSMRDALASLGLELDDLLAQEPDAGLGNGGLGRLAACFLDSLATLQYPAYGYGIRYEFGIFDQELRNGWQVERPEEWLRFGNAWEIPRPEYEVPVHFFGRTEHFVDEHGKHRVRWVDTRKVLGMPYDTPVAGYHNHTVNTLRLWRARASEEFDLSDFNRGDYIAAVEEKNLSETISKVLYPNDLTVMGKELRLQQQYFFVACSIHDILNRHLKTHESFDGFADKVAIQLNDTHPAIAVAELMRVFVDQYDLEWEKAWEICRSVFGYTNHTLLPEALERWQVELFGRVLPRHLEIVYEINRRFLDEVRASGKADEGAVARMSIIEEGPGRQVRMANLAVIGSRSVNGVAALHTELLKTELFHDFHALWPERFNNKTNGVTPRRWLLAANPELARTITECIGPQWVTDADELRRLEPLADDADFRRVFREIKRQNKERLAAIVKAENGITLDLDSIFDVQVKRLHEYKRQLLNVLHIVHQYLRIKADPAYAPVPRTYVFGAKAAPGYFMAKQIIKLINSVGEVVNHDLDVRGRIAVVFLKNYRVSLAERVFPAADVSEQISTAGKEASGTGNMKFQMNGALTVGTLDGANVEIREEVGAENFFLFGLTVEQVAELRRRGYNPWEYYRNDRDLKAVLDALSSGRFSPGEPRLFQPIVDSLLNGGDPYLCLADFRSYLECQERVSQAYLDPERWSRMAILNVARSGKFSSDRTIREYAEEIWGATPTPVA</sequence>
<dbReference type="Gene3D" id="3.40.50.2000">
    <property type="entry name" value="Glycogen Phosphorylase B"/>
    <property type="match status" value="2"/>
</dbReference>
<keyword evidence="6 9" id="KW-0663">Pyridoxal phosphate</keyword>
<dbReference type="Proteomes" id="UP001162734">
    <property type="component" value="Chromosome"/>
</dbReference>
<evidence type="ECO:0000313" key="11">
    <source>
        <dbReference type="EMBL" id="BDG10657.1"/>
    </source>
</evidence>
<dbReference type="InterPro" id="IPR000811">
    <property type="entry name" value="Glyco_trans_35"/>
</dbReference>
<evidence type="ECO:0000256" key="6">
    <source>
        <dbReference type="ARBA" id="ARBA00022898"/>
    </source>
</evidence>
<dbReference type="PANTHER" id="PTHR11468:SF3">
    <property type="entry name" value="GLYCOGEN PHOSPHORYLASE, LIVER FORM"/>
    <property type="match status" value="1"/>
</dbReference>
<name>A0ABN6NF29_9BACT</name>
<dbReference type="PANTHER" id="PTHR11468">
    <property type="entry name" value="GLYCOGEN PHOSPHORYLASE"/>
    <property type="match status" value="1"/>
</dbReference>
<comment type="catalytic activity">
    <reaction evidence="1 9">
        <text>[(1-&gt;4)-alpha-D-glucosyl](n) + phosphate = [(1-&gt;4)-alpha-D-glucosyl](n-1) + alpha-D-glucose 1-phosphate</text>
        <dbReference type="Rhea" id="RHEA:41732"/>
        <dbReference type="Rhea" id="RHEA-COMP:9584"/>
        <dbReference type="Rhea" id="RHEA-COMP:9586"/>
        <dbReference type="ChEBI" id="CHEBI:15444"/>
        <dbReference type="ChEBI" id="CHEBI:43474"/>
        <dbReference type="ChEBI" id="CHEBI:58601"/>
        <dbReference type="EC" id="2.4.1.1"/>
    </reaction>
</comment>
<feature type="region of interest" description="Disordered" evidence="10">
    <location>
        <begin position="1"/>
        <end position="27"/>
    </location>
</feature>
<accession>A0ABN6NF29</accession>
<evidence type="ECO:0000256" key="7">
    <source>
        <dbReference type="ARBA" id="ARBA00023277"/>
    </source>
</evidence>
<dbReference type="PROSITE" id="PS00102">
    <property type="entry name" value="PHOSPHORYLASE"/>
    <property type="match status" value="1"/>
</dbReference>
<organism evidence="11 12">
    <name type="scientific">Anaeromyxobacter paludicola</name>
    <dbReference type="NCBI Taxonomy" id="2918171"/>
    <lineage>
        <taxon>Bacteria</taxon>
        <taxon>Pseudomonadati</taxon>
        <taxon>Myxococcota</taxon>
        <taxon>Myxococcia</taxon>
        <taxon>Myxococcales</taxon>
        <taxon>Cystobacterineae</taxon>
        <taxon>Anaeromyxobacteraceae</taxon>
        <taxon>Anaeromyxobacter</taxon>
    </lineage>
</organism>
<dbReference type="CDD" id="cd04300">
    <property type="entry name" value="GT35_Glycogen_Phosphorylase"/>
    <property type="match status" value="1"/>
</dbReference>
<comment type="function">
    <text evidence="8">Phosphorylase is an important allosteric enzyme in carbohydrate metabolism. Enzymes from different sources differ in their regulatory mechanisms and in their natural substrates. However, all known phosphorylases share catalytic and structural properties.</text>
</comment>
<evidence type="ECO:0000256" key="10">
    <source>
        <dbReference type="SAM" id="MobiDB-lite"/>
    </source>
</evidence>
<evidence type="ECO:0000256" key="8">
    <source>
        <dbReference type="ARBA" id="ARBA00025174"/>
    </source>
</evidence>
<evidence type="ECO:0000313" key="12">
    <source>
        <dbReference type="Proteomes" id="UP001162734"/>
    </source>
</evidence>
<dbReference type="Pfam" id="PF00343">
    <property type="entry name" value="Phosphorylase"/>
    <property type="match status" value="1"/>
</dbReference>
<feature type="compositionally biased region" description="Basic and acidic residues" evidence="10">
    <location>
        <begin position="11"/>
        <end position="25"/>
    </location>
</feature>
<dbReference type="InterPro" id="IPR035090">
    <property type="entry name" value="Pyridoxal_P_attach_site"/>
</dbReference>
<keyword evidence="4 9" id="KW-0328">Glycosyltransferase</keyword>
<reference evidence="12" key="1">
    <citation type="journal article" date="2022" name="Int. J. Syst. Evol. Microbiol.">
        <title>Anaeromyxobacter oryzae sp. nov., Anaeromyxobacter diazotrophicus sp. nov. and Anaeromyxobacter paludicola sp. nov., isolated from paddy soils.</title>
        <authorList>
            <person name="Itoh H."/>
            <person name="Xu Z."/>
            <person name="Mise K."/>
            <person name="Masuda Y."/>
            <person name="Ushijima N."/>
            <person name="Hayakawa C."/>
            <person name="Shiratori Y."/>
            <person name="Senoo K."/>
        </authorList>
    </citation>
    <scope>NUCLEOTIDE SEQUENCE [LARGE SCALE GENOMIC DNA]</scope>
    <source>
        <strain evidence="12">Red630</strain>
    </source>
</reference>
<keyword evidence="5 9" id="KW-0808">Transferase</keyword>
<dbReference type="EMBL" id="AP025592">
    <property type="protein sequence ID" value="BDG10657.1"/>
    <property type="molecule type" value="Genomic_DNA"/>
</dbReference>
<evidence type="ECO:0000256" key="4">
    <source>
        <dbReference type="ARBA" id="ARBA00022676"/>
    </source>
</evidence>
<comment type="similarity">
    <text evidence="3 9">Belongs to the glycogen phosphorylase family.</text>
</comment>
<dbReference type="NCBIfam" id="TIGR02093">
    <property type="entry name" value="P_ylase"/>
    <property type="match status" value="1"/>
</dbReference>
<gene>
    <name evidence="11" type="ORF">AMPC_37700</name>
</gene>